<dbReference type="GO" id="GO:0070967">
    <property type="term" value="F:coenzyme F420 binding"/>
    <property type="evidence" value="ECO:0007669"/>
    <property type="project" value="TreeGrafter"/>
</dbReference>
<sequence>MTRVRTPDWVLGAGVRAMETSHRLLLAATGGRLGQRFGSNQTVELHVAGRKTGRRISTLLTSPVYTPDRLVLVASKGGSSDHPDWYKNLVANPTVEITADGATRQYQTRTASAQEKARLWPSIVKSFPGYDGYQRNTDRQIPVVICELTTG</sequence>
<dbReference type="GO" id="GO:0052755">
    <property type="term" value="F:coenzyme F420H2:quinone oxidoreductase activity"/>
    <property type="evidence" value="ECO:0007669"/>
    <property type="project" value="RHEA"/>
</dbReference>
<organism evidence="3 4">
    <name type="scientific">Mycobacteroides abscessus</name>
    <dbReference type="NCBI Taxonomy" id="36809"/>
    <lineage>
        <taxon>Bacteria</taxon>
        <taxon>Bacillati</taxon>
        <taxon>Actinomycetota</taxon>
        <taxon>Actinomycetes</taxon>
        <taxon>Mycobacteriales</taxon>
        <taxon>Mycobacteriaceae</taxon>
        <taxon>Mycobacteroides</taxon>
    </lineage>
</organism>
<dbReference type="EC" id="1.-.-.-" evidence="3"/>
<evidence type="ECO:0000313" key="4">
    <source>
        <dbReference type="Proteomes" id="UP000045782"/>
    </source>
</evidence>
<reference evidence="3 4" key="1">
    <citation type="submission" date="2015-03" db="EMBL/GenBank/DDBJ databases">
        <authorList>
            <person name="Murphy D."/>
        </authorList>
    </citation>
    <scope>NUCLEOTIDE SEQUENCE [LARGE SCALE GENOMIC DNA]</scope>
    <source>
        <strain evidence="3 4">PAP088</strain>
    </source>
</reference>
<dbReference type="Gene3D" id="2.30.110.10">
    <property type="entry name" value="Electron Transport, Fmn-binding Protein, Chain A"/>
    <property type="match status" value="1"/>
</dbReference>
<dbReference type="PANTHER" id="PTHR39428:SF3">
    <property type="entry name" value="DEAZAFLAVIN-DEPENDENT NITROREDUCTASE"/>
    <property type="match status" value="1"/>
</dbReference>
<comment type="similarity">
    <text evidence="1">Belongs to the F420H(2)-dependent quinone reductase family.</text>
</comment>
<proteinExistence type="inferred from homology"/>
<dbReference type="EMBL" id="CSWP01000010">
    <property type="protein sequence ID" value="CPV68302.1"/>
    <property type="molecule type" value="Genomic_DNA"/>
</dbReference>
<dbReference type="Pfam" id="PF04075">
    <property type="entry name" value="F420H2_quin_red"/>
    <property type="match status" value="1"/>
</dbReference>
<evidence type="ECO:0000256" key="2">
    <source>
        <dbReference type="ARBA" id="ARBA00049106"/>
    </source>
</evidence>
<keyword evidence="3" id="KW-0560">Oxidoreductase</keyword>
<dbReference type="InterPro" id="IPR004378">
    <property type="entry name" value="F420H2_quin_Rdtase"/>
</dbReference>
<dbReference type="Proteomes" id="UP000045782">
    <property type="component" value="Unassembled WGS sequence"/>
</dbReference>
<dbReference type="RefSeq" id="WP_005062653.1">
    <property type="nucleotide sequence ID" value="NZ_AP022621.1"/>
</dbReference>
<dbReference type="NCBIfam" id="TIGR00026">
    <property type="entry name" value="hi_GC_TIGR00026"/>
    <property type="match status" value="1"/>
</dbReference>
<protein>
    <submittedName>
        <fullName evidence="3">Deazaflavin-dependent nitroreductase</fullName>
        <ecNumber evidence="3">1.-.-.-</ecNumber>
    </submittedName>
</protein>
<name>A0A0U1B911_9MYCO</name>
<dbReference type="InterPro" id="IPR012349">
    <property type="entry name" value="Split_barrel_FMN-bd"/>
</dbReference>
<dbReference type="PANTHER" id="PTHR39428">
    <property type="entry name" value="F420H(2)-DEPENDENT QUINONE REDUCTASE RV1261C"/>
    <property type="match status" value="1"/>
</dbReference>
<dbReference type="GO" id="GO:0005886">
    <property type="term" value="C:plasma membrane"/>
    <property type="evidence" value="ECO:0007669"/>
    <property type="project" value="TreeGrafter"/>
</dbReference>
<gene>
    <name evidence="3" type="primary">ddn_8</name>
    <name evidence="3" type="ORF">ERS075579_04399</name>
</gene>
<comment type="catalytic activity">
    <reaction evidence="2">
        <text>oxidized coenzyme F420-(gamma-L-Glu)(n) + a quinol + H(+) = reduced coenzyme F420-(gamma-L-Glu)(n) + a quinone</text>
        <dbReference type="Rhea" id="RHEA:39663"/>
        <dbReference type="Rhea" id="RHEA-COMP:12939"/>
        <dbReference type="Rhea" id="RHEA-COMP:14378"/>
        <dbReference type="ChEBI" id="CHEBI:15378"/>
        <dbReference type="ChEBI" id="CHEBI:24646"/>
        <dbReference type="ChEBI" id="CHEBI:132124"/>
        <dbReference type="ChEBI" id="CHEBI:133980"/>
        <dbReference type="ChEBI" id="CHEBI:139511"/>
    </reaction>
</comment>
<accession>A0A0U1B911</accession>
<dbReference type="AlphaFoldDB" id="A0A0U1B911"/>
<evidence type="ECO:0000313" key="3">
    <source>
        <dbReference type="EMBL" id="CPV68302.1"/>
    </source>
</evidence>
<evidence type="ECO:0000256" key="1">
    <source>
        <dbReference type="ARBA" id="ARBA00008710"/>
    </source>
</evidence>